<name>A0A0F7L1K1_9VIRU</name>
<proteinExistence type="predicted"/>
<sequence>MATFRELINEVLIRLREDTIATDWSGNINDSTTVTDYQKVIGSLINDSKRNIESYHDWLVLRETVDVTTVSGTRNYNLSSGQEIKIIDVINQTQGTHLVQVSRQYINSTKYPSSNSGDPLYYAFNGADSSNNLKVDLEPIPNSVQTLSFDIVKPQAELATATTVLKIPEKPVMLGSWMRAIAERGEDGGTQTGIVAAEVAESLNQAVILDSGNVQYESDWYIN</sequence>
<reference evidence="1" key="1">
    <citation type="journal article" date="2015" name="Front. Microbiol.">
        <title>Combining genomic sequencing methods to explore viral diversity and reveal potential virus-host interactions.</title>
        <authorList>
            <person name="Chow C.E."/>
            <person name="Winget D.M."/>
            <person name="White R.A.III."/>
            <person name="Hallam S.J."/>
            <person name="Suttle C.A."/>
        </authorList>
    </citation>
    <scope>NUCLEOTIDE SEQUENCE</scope>
    <source>
        <strain evidence="1">Anoxic3_8</strain>
    </source>
</reference>
<protein>
    <submittedName>
        <fullName evidence="1">Uncharacterized protein</fullName>
    </submittedName>
</protein>
<accession>A0A0F7L1K1</accession>
<dbReference type="EMBL" id="KR029583">
    <property type="protein sequence ID" value="AKH46429.1"/>
    <property type="molecule type" value="Genomic_DNA"/>
</dbReference>
<reference evidence="1" key="2">
    <citation type="submission" date="2015-03" db="EMBL/GenBank/DDBJ databases">
        <authorList>
            <person name="Chow C.-E.T."/>
            <person name="Winget D.M."/>
            <person name="White R.A.III."/>
            <person name="Hallam S.J."/>
            <person name="Suttle C.A."/>
        </authorList>
    </citation>
    <scope>NUCLEOTIDE SEQUENCE</scope>
    <source>
        <strain evidence="1">Anoxic3_8</strain>
    </source>
</reference>
<dbReference type="InterPro" id="IPR056209">
    <property type="entry name" value="SU10_adaptor"/>
</dbReference>
<dbReference type="Pfam" id="PF24175">
    <property type="entry name" value="SU10_adaptor"/>
    <property type="match status" value="1"/>
</dbReference>
<organism evidence="1">
    <name type="scientific">uncultured marine virus</name>
    <dbReference type="NCBI Taxonomy" id="186617"/>
    <lineage>
        <taxon>Viruses</taxon>
        <taxon>environmental samples</taxon>
    </lineage>
</organism>
<evidence type="ECO:0000313" key="1">
    <source>
        <dbReference type="EMBL" id="AKH46429.1"/>
    </source>
</evidence>